<evidence type="ECO:0000256" key="1">
    <source>
        <dbReference type="SAM" id="MobiDB-lite"/>
    </source>
</evidence>
<gene>
    <name evidence="2" type="ORF">TsFJ059_001124</name>
</gene>
<dbReference type="AlphaFoldDB" id="A0A9P8KXZ6"/>
<dbReference type="Proteomes" id="UP000826573">
    <property type="component" value="Unassembled WGS sequence"/>
</dbReference>
<evidence type="ECO:0000313" key="2">
    <source>
        <dbReference type="EMBL" id="KAH0532433.1"/>
    </source>
</evidence>
<dbReference type="EMBL" id="JAIMJC010000001">
    <property type="protein sequence ID" value="KAH0532433.1"/>
    <property type="molecule type" value="Genomic_DNA"/>
</dbReference>
<sequence length="69" mass="7345">MNNSHSPGSFRDNTRRRTQATGMAEAGSSGQQLKGHSAIFVAALRSRSSHAVLPLVLMLVLGRRAGEAK</sequence>
<reference evidence="2 3" key="1">
    <citation type="submission" date="2021-08" db="EMBL/GenBank/DDBJ databases">
        <title>The highly contiguous genome resource for Trichoderma semiorbis FJ059, a fungal antagonistic to plant pathogens.</title>
        <authorList>
            <person name="Liu T."/>
        </authorList>
    </citation>
    <scope>NUCLEOTIDE SEQUENCE [LARGE SCALE GENOMIC DNA]</scope>
    <source>
        <strain evidence="2 3">FJ059</strain>
    </source>
</reference>
<organism evidence="2 3">
    <name type="scientific">Trichoderma semiorbis</name>
    <dbReference type="NCBI Taxonomy" id="1491008"/>
    <lineage>
        <taxon>Eukaryota</taxon>
        <taxon>Fungi</taxon>
        <taxon>Dikarya</taxon>
        <taxon>Ascomycota</taxon>
        <taxon>Pezizomycotina</taxon>
        <taxon>Sordariomycetes</taxon>
        <taxon>Hypocreomycetidae</taxon>
        <taxon>Hypocreales</taxon>
        <taxon>Hypocreaceae</taxon>
        <taxon>Trichoderma</taxon>
    </lineage>
</organism>
<keyword evidence="3" id="KW-1185">Reference proteome</keyword>
<proteinExistence type="predicted"/>
<protein>
    <submittedName>
        <fullName evidence="2">Uncharacterized protein</fullName>
    </submittedName>
</protein>
<feature type="region of interest" description="Disordered" evidence="1">
    <location>
        <begin position="1"/>
        <end position="33"/>
    </location>
</feature>
<evidence type="ECO:0000313" key="3">
    <source>
        <dbReference type="Proteomes" id="UP000826573"/>
    </source>
</evidence>
<accession>A0A9P8KXZ6</accession>
<comment type="caution">
    <text evidence="2">The sequence shown here is derived from an EMBL/GenBank/DDBJ whole genome shotgun (WGS) entry which is preliminary data.</text>
</comment>
<name>A0A9P8KXZ6_9HYPO</name>